<evidence type="ECO:0000313" key="3">
    <source>
        <dbReference type="Proteomes" id="UP000800093"/>
    </source>
</evidence>
<gene>
    <name evidence="2" type="ORF">CC78DRAFT_262477</name>
</gene>
<dbReference type="AlphaFoldDB" id="A0A9P4K8S4"/>
<dbReference type="EMBL" id="ML986621">
    <property type="protein sequence ID" value="KAF2263870.1"/>
    <property type="molecule type" value="Genomic_DNA"/>
</dbReference>
<keyword evidence="3" id="KW-1185">Reference proteome</keyword>
<keyword evidence="1" id="KW-1133">Transmembrane helix</keyword>
<feature type="transmembrane region" description="Helical" evidence="1">
    <location>
        <begin position="208"/>
        <end position="232"/>
    </location>
</feature>
<dbReference type="Proteomes" id="UP000800093">
    <property type="component" value="Unassembled WGS sequence"/>
</dbReference>
<comment type="caution">
    <text evidence="2">The sequence shown here is derived from an EMBL/GenBank/DDBJ whole genome shotgun (WGS) entry which is preliminary data.</text>
</comment>
<feature type="transmembrane region" description="Helical" evidence="1">
    <location>
        <begin position="24"/>
        <end position="43"/>
    </location>
</feature>
<protein>
    <recommendedName>
        <fullName evidence="4">F-box domain-containing protein</fullName>
    </recommendedName>
</protein>
<keyword evidence="1" id="KW-0812">Transmembrane</keyword>
<feature type="transmembrane region" description="Helical" evidence="1">
    <location>
        <begin position="101"/>
        <end position="121"/>
    </location>
</feature>
<dbReference type="OrthoDB" id="4191440at2759"/>
<feature type="transmembrane region" description="Helical" evidence="1">
    <location>
        <begin position="73"/>
        <end position="95"/>
    </location>
</feature>
<organism evidence="2 3">
    <name type="scientific">Lojkania enalia</name>
    <dbReference type="NCBI Taxonomy" id="147567"/>
    <lineage>
        <taxon>Eukaryota</taxon>
        <taxon>Fungi</taxon>
        <taxon>Dikarya</taxon>
        <taxon>Ascomycota</taxon>
        <taxon>Pezizomycotina</taxon>
        <taxon>Dothideomycetes</taxon>
        <taxon>Pleosporomycetidae</taxon>
        <taxon>Pleosporales</taxon>
        <taxon>Pleosporales incertae sedis</taxon>
        <taxon>Lojkania</taxon>
    </lineage>
</organism>
<name>A0A9P4K8S4_9PLEO</name>
<reference evidence="3" key="1">
    <citation type="journal article" date="2020" name="Stud. Mycol.">
        <title>101 Dothideomycetes genomes: A test case for predicting lifestyles and emergence of pathogens.</title>
        <authorList>
            <person name="Haridas S."/>
            <person name="Albert R."/>
            <person name="Binder M."/>
            <person name="Bloem J."/>
            <person name="LaButti K."/>
            <person name="Salamov A."/>
            <person name="Andreopoulos B."/>
            <person name="Baker S."/>
            <person name="Barry K."/>
            <person name="Bills G."/>
            <person name="Bluhm B."/>
            <person name="Cannon C."/>
            <person name="Castanera R."/>
            <person name="Culley D."/>
            <person name="Daum C."/>
            <person name="Ezra D."/>
            <person name="Gonzalez J."/>
            <person name="Henrissat B."/>
            <person name="Kuo A."/>
            <person name="Liang C."/>
            <person name="Lipzen A."/>
            <person name="Lutzoni F."/>
            <person name="Magnuson J."/>
            <person name="Mondo S."/>
            <person name="Nolan M."/>
            <person name="Ohm R."/>
            <person name="Pangilinan J."/>
            <person name="Park H.-J."/>
            <person name="Ramirez L."/>
            <person name="Alfaro M."/>
            <person name="Sun H."/>
            <person name="Tritt A."/>
            <person name="Yoshinaga Y."/>
            <person name="Zwiers L.-H."/>
            <person name="Turgeon B."/>
            <person name="Goodwin S."/>
            <person name="Spatafora J."/>
            <person name="Crous P."/>
            <person name="Grigoriev I."/>
        </authorList>
    </citation>
    <scope>NUCLEOTIDE SEQUENCE [LARGE SCALE GENOMIC DNA]</scope>
    <source>
        <strain evidence="3">CBS 304.66</strain>
    </source>
</reference>
<evidence type="ECO:0008006" key="4">
    <source>
        <dbReference type="Google" id="ProtNLM"/>
    </source>
</evidence>
<keyword evidence="1" id="KW-0472">Membrane</keyword>
<proteinExistence type="predicted"/>
<sequence length="506" mass="58661">MSCFMGCFGWRPAKMPRANEQNTVIWLATLKILMIIPVAVAAFKAKDSYEFVKRHPELQASPPYDSHVLLSQLLVYVGSMSMFPWLFISCFLLSMWRGPWILLYGLVDLGLAVTIAVGVGMEARYLPASARGCNNAVDWQTDGTYKSFFLQAAEVESKKSARGHCKNFVTVWSLATSVLFFQMVISYVGIFFDERQHSLLNPFRPLSYFVISIISPPFYFHIHIVPRIRFAYHSARKFFRRIRGQAKLVFEEPIEYVPQYESIHVQNPTLQEVLTIEHVLLDLVNYLHYEDIINLSLSSKAIREAVFPGHDLEYRVPKLKDSCCENDSKTICLYCNKKICNGCKIEMFQQGLPGARHVKFCQPYCRQCYFKQFSRHQRGYKRPCRCHTSDRNFGIQRVCRTCSRKEISEMQLVRTKRYQQEARDIAKGKFLKPGEITQCRNCKRDLKSGTRWWVCGKCKGECRDVIHPPYIGKRKEVDVEKAAAQVLLVEQKETARSWWSAMFGMK</sequence>
<feature type="transmembrane region" description="Helical" evidence="1">
    <location>
        <begin position="168"/>
        <end position="188"/>
    </location>
</feature>
<evidence type="ECO:0000256" key="1">
    <source>
        <dbReference type="SAM" id="Phobius"/>
    </source>
</evidence>
<accession>A0A9P4K8S4</accession>
<evidence type="ECO:0000313" key="2">
    <source>
        <dbReference type="EMBL" id="KAF2263870.1"/>
    </source>
</evidence>